<dbReference type="EMBL" id="JAHQIW010001838">
    <property type="protein sequence ID" value="KAJ1353785.1"/>
    <property type="molecule type" value="Genomic_DNA"/>
</dbReference>
<evidence type="ECO:0000313" key="4">
    <source>
        <dbReference type="Proteomes" id="UP001196413"/>
    </source>
</evidence>
<evidence type="ECO:0000256" key="1">
    <source>
        <dbReference type="SAM" id="MobiDB-lite"/>
    </source>
</evidence>
<comment type="caution">
    <text evidence="2">The sequence shown here is derived from an EMBL/GenBank/DDBJ whole genome shotgun (WGS) entry which is preliminary data.</text>
</comment>
<dbReference type="EMBL" id="JAHQIW010001838">
    <property type="protein sequence ID" value="KAJ1353778.1"/>
    <property type="molecule type" value="Genomic_DNA"/>
</dbReference>
<protein>
    <submittedName>
        <fullName evidence="2">Uncharacterized protein</fullName>
    </submittedName>
</protein>
<sequence>MSVFLQPRVVSSSMIPKSGGGYSPIQRAVMSVPSSSRDDSHSSTTSSVLEMVTTRRPPSIFIIVLLHFRLSQIGMKTVVVNQPVVSNRIASLETRLNDSASPEVVAFQHSERIVCR</sequence>
<evidence type="ECO:0000313" key="3">
    <source>
        <dbReference type="EMBL" id="KAJ1353785.1"/>
    </source>
</evidence>
<name>A0AAD5MCM6_PARTN</name>
<dbReference type="AlphaFoldDB" id="A0AAD5MCM6"/>
<feature type="region of interest" description="Disordered" evidence="1">
    <location>
        <begin position="30"/>
        <end position="49"/>
    </location>
</feature>
<proteinExistence type="predicted"/>
<keyword evidence="4" id="KW-1185">Reference proteome</keyword>
<reference evidence="2" key="1">
    <citation type="submission" date="2021-06" db="EMBL/GenBank/DDBJ databases">
        <title>Parelaphostrongylus tenuis whole genome reference sequence.</title>
        <authorList>
            <person name="Garwood T.J."/>
            <person name="Larsen P.A."/>
            <person name="Fountain-Jones N.M."/>
            <person name="Garbe J.R."/>
            <person name="Macchietto M.G."/>
            <person name="Kania S.A."/>
            <person name="Gerhold R.W."/>
            <person name="Richards J.E."/>
            <person name="Wolf T.M."/>
        </authorList>
    </citation>
    <scope>NUCLEOTIDE SEQUENCE</scope>
    <source>
        <strain evidence="2">MNPRO001-30</strain>
        <tissue evidence="2">Meninges</tissue>
    </source>
</reference>
<accession>A0AAD5MCM6</accession>
<dbReference type="Proteomes" id="UP001196413">
    <property type="component" value="Unassembled WGS sequence"/>
</dbReference>
<gene>
    <name evidence="2" type="ORF">KIN20_010518</name>
    <name evidence="3" type="ORF">KIN20_010525</name>
</gene>
<evidence type="ECO:0000313" key="2">
    <source>
        <dbReference type="EMBL" id="KAJ1353778.1"/>
    </source>
</evidence>
<organism evidence="2 4">
    <name type="scientific">Parelaphostrongylus tenuis</name>
    <name type="common">Meningeal worm</name>
    <dbReference type="NCBI Taxonomy" id="148309"/>
    <lineage>
        <taxon>Eukaryota</taxon>
        <taxon>Metazoa</taxon>
        <taxon>Ecdysozoa</taxon>
        <taxon>Nematoda</taxon>
        <taxon>Chromadorea</taxon>
        <taxon>Rhabditida</taxon>
        <taxon>Rhabditina</taxon>
        <taxon>Rhabditomorpha</taxon>
        <taxon>Strongyloidea</taxon>
        <taxon>Metastrongylidae</taxon>
        <taxon>Parelaphostrongylus</taxon>
    </lineage>
</organism>